<protein>
    <submittedName>
        <fullName evidence="1">Uncharacterized protein</fullName>
    </submittedName>
</protein>
<sequence length="42" mass="4927">MIIFFFFFGVFRFLFLLAFFKRFVLSYFVPNRDEGTGFGGAG</sequence>
<dbReference type="EMBL" id="GGEC01011229">
    <property type="protein sequence ID" value="MBW91712.1"/>
    <property type="molecule type" value="Transcribed_RNA"/>
</dbReference>
<accession>A0A2P2JE13</accession>
<evidence type="ECO:0000313" key="1">
    <source>
        <dbReference type="EMBL" id="MBW91712.1"/>
    </source>
</evidence>
<reference evidence="1" key="1">
    <citation type="submission" date="2018-02" db="EMBL/GenBank/DDBJ databases">
        <title>Rhizophora mucronata_Transcriptome.</title>
        <authorList>
            <person name="Meera S.P."/>
            <person name="Sreeshan A."/>
            <person name="Augustine A."/>
        </authorList>
    </citation>
    <scope>NUCLEOTIDE SEQUENCE</scope>
    <source>
        <tissue evidence="1">Leaf</tissue>
    </source>
</reference>
<organism evidence="1">
    <name type="scientific">Rhizophora mucronata</name>
    <name type="common">Asiatic mangrove</name>
    <dbReference type="NCBI Taxonomy" id="61149"/>
    <lineage>
        <taxon>Eukaryota</taxon>
        <taxon>Viridiplantae</taxon>
        <taxon>Streptophyta</taxon>
        <taxon>Embryophyta</taxon>
        <taxon>Tracheophyta</taxon>
        <taxon>Spermatophyta</taxon>
        <taxon>Magnoliopsida</taxon>
        <taxon>eudicotyledons</taxon>
        <taxon>Gunneridae</taxon>
        <taxon>Pentapetalae</taxon>
        <taxon>rosids</taxon>
        <taxon>fabids</taxon>
        <taxon>Malpighiales</taxon>
        <taxon>Rhizophoraceae</taxon>
        <taxon>Rhizophora</taxon>
    </lineage>
</organism>
<proteinExistence type="predicted"/>
<name>A0A2P2JE13_RHIMU</name>
<dbReference type="AlphaFoldDB" id="A0A2P2JE13"/>